<reference evidence="4 5" key="1">
    <citation type="journal article" date="2017" name="Curr. Biol.">
        <title>Genome architecture and evolution of a unichromosomal asexual nematode.</title>
        <authorList>
            <person name="Fradin H."/>
            <person name="Zegar C."/>
            <person name="Gutwein M."/>
            <person name="Lucas J."/>
            <person name="Kovtun M."/>
            <person name="Corcoran D."/>
            <person name="Baugh L.R."/>
            <person name="Kiontke K."/>
            <person name="Gunsalus K."/>
            <person name="Fitch D.H."/>
            <person name="Piano F."/>
        </authorList>
    </citation>
    <scope>NUCLEOTIDE SEQUENCE [LARGE SCALE GENOMIC DNA]</scope>
    <source>
        <strain evidence="4">PF1309</strain>
    </source>
</reference>
<dbReference type="InterPro" id="IPR056868">
    <property type="entry name" value="Lipocalin_dom_nem"/>
</dbReference>
<dbReference type="EMBL" id="LIAE01010472">
    <property type="protein sequence ID" value="PAV60370.1"/>
    <property type="molecule type" value="Genomic_DNA"/>
</dbReference>
<keyword evidence="5" id="KW-1185">Reference proteome</keyword>
<comment type="caution">
    <text evidence="4">The sequence shown here is derived from an EMBL/GenBank/DDBJ whole genome shotgun (WGS) entry which is preliminary data.</text>
</comment>
<gene>
    <name evidence="4" type="ORF">WR25_07843</name>
</gene>
<dbReference type="SUPFAM" id="SSF50814">
    <property type="entry name" value="Lipocalins"/>
    <property type="match status" value="1"/>
</dbReference>
<dbReference type="Gene3D" id="2.40.128.20">
    <property type="match status" value="1"/>
</dbReference>
<dbReference type="Proteomes" id="UP000218231">
    <property type="component" value="Unassembled WGS sequence"/>
</dbReference>
<evidence type="ECO:0000313" key="4">
    <source>
        <dbReference type="EMBL" id="PAV60370.1"/>
    </source>
</evidence>
<sequence>MMPRLRLCNCLLIFVLSFNYYVLAQYDTFSLPHVPKHAPRPTIPPEYSKYFELDGHARQFVDTILGPRPGGLFPEKTYEIATEDEENNDKRPMHVPSALERTLEDFFTAPEPKKKVPDTFGSGFSLVNNNNRVAEWGDVRRAPQTEEKVTKETEKEDVVEGSGEAKSSIHGIPKIFPKLPKAPVYEPQQNPLRPNRLSVSDVPAFPRIQSAPEVPEGGFLPADVRRAPQSVSEVVASSHDGPEESINGEEYGGLSDETSTSSGGLIGTILNMIQLGAKTAKKNVANGQNAANSTADKNAIGKAVSRLLGGENSPIPGKSMISNVLYKALTSGSLQSNESAPTSSNGSIVLTKAQSAAIGENLELIQNLIIQPSSPLCTAKPVPIEFDINGFMGQWYQVLYTPPLSSGPCSMVAYKKLSDVNNGGSGSIFEVFEYTTDGTPYGKPKISSGYAIIKSPGELLYRTTNNQDDVNVHVLHVGPLNKNNQYEYAVMSTNCNFPIYVFARDPIEYKRVYEDEVNEFLEKKGIVNGLSRLLNVISPVDNSMCTFPPALFNLQG</sequence>
<dbReference type="Pfam" id="PF24976">
    <property type="entry name" value="Lipocalin_10"/>
    <property type="match status" value="1"/>
</dbReference>
<dbReference type="STRING" id="2018661.A0A2A2JF67"/>
<organism evidence="4 5">
    <name type="scientific">Diploscapter pachys</name>
    <dbReference type="NCBI Taxonomy" id="2018661"/>
    <lineage>
        <taxon>Eukaryota</taxon>
        <taxon>Metazoa</taxon>
        <taxon>Ecdysozoa</taxon>
        <taxon>Nematoda</taxon>
        <taxon>Chromadorea</taxon>
        <taxon>Rhabditida</taxon>
        <taxon>Rhabditina</taxon>
        <taxon>Rhabditomorpha</taxon>
        <taxon>Rhabditoidea</taxon>
        <taxon>Rhabditidae</taxon>
        <taxon>Diploscapter</taxon>
    </lineage>
</organism>
<feature type="chain" id="PRO_5013172271" description="Lipocalin domain-containing protein" evidence="2">
    <location>
        <begin position="25"/>
        <end position="556"/>
    </location>
</feature>
<dbReference type="InterPro" id="IPR012674">
    <property type="entry name" value="Calycin"/>
</dbReference>
<evidence type="ECO:0000256" key="2">
    <source>
        <dbReference type="SAM" id="SignalP"/>
    </source>
</evidence>
<dbReference type="PANTHER" id="PTHR37437">
    <property type="entry name" value="LIPOCALIN-RELATED PROTEIN-RELATED"/>
    <property type="match status" value="1"/>
</dbReference>
<dbReference type="PANTHER" id="PTHR37437:SF4">
    <property type="entry name" value="LIPOCALIN-RELATED PROTEIN"/>
    <property type="match status" value="1"/>
</dbReference>
<evidence type="ECO:0000313" key="5">
    <source>
        <dbReference type="Proteomes" id="UP000218231"/>
    </source>
</evidence>
<proteinExistence type="predicted"/>
<feature type="domain" description="Lipocalin" evidence="3">
    <location>
        <begin position="386"/>
        <end position="546"/>
    </location>
</feature>
<feature type="region of interest" description="Disordered" evidence="1">
    <location>
        <begin position="236"/>
        <end position="258"/>
    </location>
</feature>
<feature type="signal peptide" evidence="2">
    <location>
        <begin position="1"/>
        <end position="24"/>
    </location>
</feature>
<keyword evidence="2" id="KW-0732">Signal</keyword>
<name>A0A2A2JF67_9BILA</name>
<protein>
    <recommendedName>
        <fullName evidence="3">Lipocalin domain-containing protein</fullName>
    </recommendedName>
</protein>
<evidence type="ECO:0000259" key="3">
    <source>
        <dbReference type="Pfam" id="PF24976"/>
    </source>
</evidence>
<feature type="compositionally biased region" description="Basic and acidic residues" evidence="1">
    <location>
        <begin position="143"/>
        <end position="158"/>
    </location>
</feature>
<dbReference type="AlphaFoldDB" id="A0A2A2JF67"/>
<evidence type="ECO:0000256" key="1">
    <source>
        <dbReference type="SAM" id="MobiDB-lite"/>
    </source>
</evidence>
<accession>A0A2A2JF67</accession>
<feature type="region of interest" description="Disordered" evidence="1">
    <location>
        <begin position="143"/>
        <end position="170"/>
    </location>
</feature>
<dbReference type="OrthoDB" id="565904at2759"/>